<feature type="transmembrane region" description="Helical" evidence="11">
    <location>
        <begin position="187"/>
        <end position="206"/>
    </location>
</feature>
<evidence type="ECO:0000256" key="4">
    <source>
        <dbReference type="ARBA" id="ARBA00022475"/>
    </source>
</evidence>
<keyword evidence="7 11" id="KW-1133">Transmembrane helix</keyword>
<dbReference type="InterPro" id="IPR005829">
    <property type="entry name" value="Sugar_transporter_CS"/>
</dbReference>
<evidence type="ECO:0000256" key="7">
    <source>
        <dbReference type="ARBA" id="ARBA00022989"/>
    </source>
</evidence>
<evidence type="ECO:0000256" key="3">
    <source>
        <dbReference type="ARBA" id="ARBA00022448"/>
    </source>
</evidence>
<feature type="transmembrane region" description="Helical" evidence="11">
    <location>
        <begin position="308"/>
        <end position="326"/>
    </location>
</feature>
<dbReference type="Gene3D" id="1.20.1250.20">
    <property type="entry name" value="MFS general substrate transporter like domains"/>
    <property type="match status" value="2"/>
</dbReference>
<dbReference type="Proteomes" id="UP000644610">
    <property type="component" value="Unassembled WGS sequence"/>
</dbReference>
<comment type="function">
    <text evidence="9">May be a proton symporter involved in the uptake of osmolytes such as proline and glycine betaine.</text>
</comment>
<evidence type="ECO:0000256" key="9">
    <source>
        <dbReference type="ARBA" id="ARBA00037295"/>
    </source>
</evidence>
<sequence>MVSTSPPRTRIGKIVGASLIGTTIEWYDFFLYGSAAALVFNKLFFPTQDALTGTLFSFLTYAVGFAARPLGGLVFGHYGDRLGRKRLLVISLLMMGGATFLIGLLPTYATLGAGAAVLLTLLRLIQGFALGGEWGGAVLLVSEHGEPRNRGFWASWPQAGAPGGNLIATGVLALLTAVQPDDAFLAWGWRIPFLLSGVLVLIGLWIRLTVTESPVFQEALAKQDKAPSMPILDVFRYHWRDVVLAIGARLVENISYYVITAFILVYAVEAAGLSKQTALNAVLIASAIHFVTIPLWGALSDRVGRRPVYLFGAAAMGLWAFAFFPLIDTKSFFLVTLAVTVGLIFHGAMYGPQAAFFSEMFGTRMRYSGVSIGYQLASIVAGALAPIIAVALLGAYDSGLPVSIYVAGAAVLTLLAVYLSKETRDRDLTAIEATSTPGQLPVHIVKEA</sequence>
<evidence type="ECO:0000313" key="14">
    <source>
        <dbReference type="Proteomes" id="UP000644610"/>
    </source>
</evidence>
<dbReference type="InterPro" id="IPR020846">
    <property type="entry name" value="MFS_dom"/>
</dbReference>
<comment type="similarity">
    <text evidence="2">Belongs to the major facilitator superfamily. Metabolite:H+ Symporter (MHS) family (TC 2.A.1.6) family.</text>
</comment>
<evidence type="ECO:0000256" key="1">
    <source>
        <dbReference type="ARBA" id="ARBA00004651"/>
    </source>
</evidence>
<name>A0A8J3UL66_9ACTN</name>
<reference evidence="13" key="1">
    <citation type="submission" date="2021-01" db="EMBL/GenBank/DDBJ databases">
        <title>Whole genome shotgun sequence of Planotetraspora silvatica NBRC 100141.</title>
        <authorList>
            <person name="Komaki H."/>
            <person name="Tamura T."/>
        </authorList>
    </citation>
    <scope>NUCLEOTIDE SEQUENCE</scope>
    <source>
        <strain evidence="13">NBRC 100141</strain>
    </source>
</reference>
<feature type="transmembrane region" description="Helical" evidence="11">
    <location>
        <begin position="254"/>
        <end position="272"/>
    </location>
</feature>
<keyword evidence="3" id="KW-0813">Transport</keyword>
<dbReference type="EMBL" id="BOOQ01000009">
    <property type="protein sequence ID" value="GII45286.1"/>
    <property type="molecule type" value="Genomic_DNA"/>
</dbReference>
<feature type="transmembrane region" description="Helical" evidence="11">
    <location>
        <begin position="278"/>
        <end position="296"/>
    </location>
</feature>
<comment type="subcellular location">
    <subcellularLocation>
        <location evidence="1">Cell membrane</location>
        <topology evidence="1">Multi-pass membrane protein</topology>
    </subcellularLocation>
</comment>
<dbReference type="GO" id="GO:0015293">
    <property type="term" value="F:symporter activity"/>
    <property type="evidence" value="ECO:0007669"/>
    <property type="project" value="UniProtKB-KW"/>
</dbReference>
<dbReference type="AlphaFoldDB" id="A0A8J3UL66"/>
<accession>A0A8J3UL66</accession>
<feature type="transmembrane region" description="Helical" evidence="11">
    <location>
        <begin position="402"/>
        <end position="419"/>
    </location>
</feature>
<keyword evidence="5 11" id="KW-0812">Transmembrane</keyword>
<feature type="transmembrane region" description="Helical" evidence="11">
    <location>
        <begin position="55"/>
        <end position="75"/>
    </location>
</feature>
<feature type="transmembrane region" description="Helical" evidence="11">
    <location>
        <begin position="153"/>
        <end position="175"/>
    </location>
</feature>
<dbReference type="PANTHER" id="PTHR43045">
    <property type="entry name" value="SHIKIMATE TRANSPORTER"/>
    <property type="match status" value="1"/>
</dbReference>
<feature type="transmembrane region" description="Helical" evidence="11">
    <location>
        <begin position="12"/>
        <end position="35"/>
    </location>
</feature>
<evidence type="ECO:0000256" key="10">
    <source>
        <dbReference type="ARBA" id="ARBA00039918"/>
    </source>
</evidence>
<dbReference type="SUPFAM" id="SSF103473">
    <property type="entry name" value="MFS general substrate transporter"/>
    <property type="match status" value="1"/>
</dbReference>
<evidence type="ECO:0000259" key="12">
    <source>
        <dbReference type="PROSITE" id="PS50850"/>
    </source>
</evidence>
<dbReference type="PANTHER" id="PTHR43045:SF1">
    <property type="entry name" value="SHIKIMATE TRANSPORTER"/>
    <property type="match status" value="1"/>
</dbReference>
<evidence type="ECO:0000313" key="13">
    <source>
        <dbReference type="EMBL" id="GII45286.1"/>
    </source>
</evidence>
<dbReference type="CDD" id="cd17369">
    <property type="entry name" value="MFS_ShiA_like"/>
    <property type="match status" value="1"/>
</dbReference>
<dbReference type="RefSeq" id="WP_203972888.1">
    <property type="nucleotide sequence ID" value="NZ_BAAAKY010000022.1"/>
</dbReference>
<evidence type="ECO:0000256" key="2">
    <source>
        <dbReference type="ARBA" id="ARBA00008240"/>
    </source>
</evidence>
<evidence type="ECO:0000256" key="6">
    <source>
        <dbReference type="ARBA" id="ARBA00022847"/>
    </source>
</evidence>
<dbReference type="InterPro" id="IPR036259">
    <property type="entry name" value="MFS_trans_sf"/>
</dbReference>
<dbReference type="FunFam" id="1.20.1250.20:FF:000001">
    <property type="entry name" value="Dicarboxylate MFS transporter"/>
    <property type="match status" value="1"/>
</dbReference>
<feature type="transmembrane region" description="Helical" evidence="11">
    <location>
        <begin position="87"/>
        <end position="109"/>
    </location>
</feature>
<feature type="transmembrane region" description="Helical" evidence="11">
    <location>
        <begin position="372"/>
        <end position="396"/>
    </location>
</feature>
<proteinExistence type="inferred from homology"/>
<evidence type="ECO:0000256" key="5">
    <source>
        <dbReference type="ARBA" id="ARBA00022692"/>
    </source>
</evidence>
<dbReference type="PROSITE" id="PS00217">
    <property type="entry name" value="SUGAR_TRANSPORT_2"/>
    <property type="match status" value="1"/>
</dbReference>
<gene>
    <name evidence="13" type="ORF">Psi02_17100</name>
</gene>
<evidence type="ECO:0000256" key="8">
    <source>
        <dbReference type="ARBA" id="ARBA00023136"/>
    </source>
</evidence>
<organism evidence="13 14">
    <name type="scientific">Planotetraspora silvatica</name>
    <dbReference type="NCBI Taxonomy" id="234614"/>
    <lineage>
        <taxon>Bacteria</taxon>
        <taxon>Bacillati</taxon>
        <taxon>Actinomycetota</taxon>
        <taxon>Actinomycetes</taxon>
        <taxon>Streptosporangiales</taxon>
        <taxon>Streptosporangiaceae</taxon>
        <taxon>Planotetraspora</taxon>
    </lineage>
</organism>
<feature type="transmembrane region" description="Helical" evidence="11">
    <location>
        <begin position="332"/>
        <end position="351"/>
    </location>
</feature>
<dbReference type="Pfam" id="PF07690">
    <property type="entry name" value="MFS_1"/>
    <property type="match status" value="1"/>
</dbReference>
<keyword evidence="8 11" id="KW-0472">Membrane</keyword>
<comment type="caution">
    <text evidence="13">The sequence shown here is derived from an EMBL/GenBank/DDBJ whole genome shotgun (WGS) entry which is preliminary data.</text>
</comment>
<dbReference type="PROSITE" id="PS50850">
    <property type="entry name" value="MFS"/>
    <property type="match status" value="1"/>
</dbReference>
<evidence type="ECO:0000256" key="11">
    <source>
        <dbReference type="SAM" id="Phobius"/>
    </source>
</evidence>
<keyword evidence="4" id="KW-1003">Cell membrane</keyword>
<protein>
    <recommendedName>
        <fullName evidence="10">Putative proline/betaine transporter</fullName>
    </recommendedName>
</protein>
<keyword evidence="14" id="KW-1185">Reference proteome</keyword>
<feature type="transmembrane region" description="Helical" evidence="11">
    <location>
        <begin position="115"/>
        <end position="141"/>
    </location>
</feature>
<dbReference type="InterPro" id="IPR011701">
    <property type="entry name" value="MFS"/>
</dbReference>
<dbReference type="GO" id="GO:0005886">
    <property type="term" value="C:plasma membrane"/>
    <property type="evidence" value="ECO:0007669"/>
    <property type="project" value="UniProtKB-SubCell"/>
</dbReference>
<keyword evidence="6" id="KW-0769">Symport</keyword>
<feature type="domain" description="Major facilitator superfamily (MFS) profile" evidence="12">
    <location>
        <begin position="14"/>
        <end position="424"/>
    </location>
</feature>